<evidence type="ECO:0000256" key="7">
    <source>
        <dbReference type="ARBA" id="ARBA00022801"/>
    </source>
</evidence>
<feature type="binding site" evidence="9">
    <location>
        <position position="131"/>
    </location>
    <ligand>
        <name>Zn(2+)</name>
        <dbReference type="ChEBI" id="CHEBI:29105"/>
        <note>catalytic</note>
    </ligand>
</feature>
<keyword evidence="11" id="KW-1185">Reference proteome</keyword>
<evidence type="ECO:0000256" key="1">
    <source>
        <dbReference type="ARBA" id="ARBA00010875"/>
    </source>
</evidence>
<evidence type="ECO:0000256" key="8">
    <source>
        <dbReference type="ARBA" id="ARBA00022833"/>
    </source>
</evidence>
<dbReference type="Pfam" id="PF02130">
    <property type="entry name" value="YbeY"/>
    <property type="match status" value="1"/>
</dbReference>
<dbReference type="OrthoDB" id="9807740at2"/>
<keyword evidence="9" id="KW-0963">Cytoplasm</keyword>
<dbReference type="RefSeq" id="WP_103202398.1">
    <property type="nucleotide sequence ID" value="NZ_CVTD020000015.1"/>
</dbReference>
<dbReference type="GO" id="GO:0004222">
    <property type="term" value="F:metalloendopeptidase activity"/>
    <property type="evidence" value="ECO:0007669"/>
    <property type="project" value="InterPro"/>
</dbReference>
<evidence type="ECO:0000313" key="10">
    <source>
        <dbReference type="EMBL" id="CRZ34275.1"/>
    </source>
</evidence>
<dbReference type="GO" id="GO:0004521">
    <property type="term" value="F:RNA endonuclease activity"/>
    <property type="evidence" value="ECO:0007669"/>
    <property type="project" value="UniProtKB-UniRule"/>
</dbReference>
<dbReference type="NCBIfam" id="TIGR00043">
    <property type="entry name" value="rRNA maturation RNase YbeY"/>
    <property type="match status" value="1"/>
</dbReference>
<keyword evidence="8 9" id="KW-0862">Zinc</keyword>
<dbReference type="InterPro" id="IPR002036">
    <property type="entry name" value="YbeY"/>
</dbReference>
<comment type="function">
    <text evidence="9">Single strand-specific metallo-endoribonuclease involved in late-stage 70S ribosome quality control and in maturation of the 3' terminus of the 16S rRNA.</text>
</comment>
<organism evidence="10 11">
    <name type="scientific">Herbinix hemicellulosilytica</name>
    <dbReference type="NCBI Taxonomy" id="1564487"/>
    <lineage>
        <taxon>Bacteria</taxon>
        <taxon>Bacillati</taxon>
        <taxon>Bacillota</taxon>
        <taxon>Clostridia</taxon>
        <taxon>Lachnospirales</taxon>
        <taxon>Lachnospiraceae</taxon>
        <taxon>Herbinix</taxon>
    </lineage>
</organism>
<feature type="binding site" evidence="9">
    <location>
        <position position="135"/>
    </location>
    <ligand>
        <name>Zn(2+)</name>
        <dbReference type="ChEBI" id="CHEBI:29105"/>
        <note>catalytic</note>
    </ligand>
</feature>
<dbReference type="HAMAP" id="MF_00009">
    <property type="entry name" value="Endoribonucl_YbeY"/>
    <property type="match status" value="1"/>
</dbReference>
<dbReference type="SUPFAM" id="SSF55486">
    <property type="entry name" value="Metalloproteases ('zincins'), catalytic domain"/>
    <property type="match status" value="1"/>
</dbReference>
<dbReference type="Gene3D" id="3.40.390.30">
    <property type="entry name" value="Metalloproteases ('zincins'), catalytic domain"/>
    <property type="match status" value="1"/>
</dbReference>
<dbReference type="PANTHER" id="PTHR46986">
    <property type="entry name" value="ENDORIBONUCLEASE YBEY, CHLOROPLASTIC"/>
    <property type="match status" value="1"/>
</dbReference>
<comment type="similarity">
    <text evidence="1 9">Belongs to the endoribonuclease YbeY family.</text>
</comment>
<evidence type="ECO:0000256" key="9">
    <source>
        <dbReference type="HAMAP-Rule" id="MF_00009"/>
    </source>
</evidence>
<sequence length="165" mass="19095">MTINLEYEASKQLDFDYKDLIEKVVTQCLDEEDFPYEAEVSILLTDDKEIQELNKNFRGKDAPTDVLSFPALEYKKSGDFSFLDEAGDEYFNPDTGECILGDIVISVDRAISQAEEYGHSLVREIAFLTAHSMFHLMGYDHMTDDERLIMEDKQNKVLNELKIYR</sequence>
<dbReference type="AlphaFoldDB" id="A0A0H5SGU8"/>
<evidence type="ECO:0000313" key="11">
    <source>
        <dbReference type="Proteomes" id="UP000236497"/>
    </source>
</evidence>
<evidence type="ECO:0000256" key="3">
    <source>
        <dbReference type="ARBA" id="ARBA00022552"/>
    </source>
</evidence>
<keyword evidence="7 9" id="KW-0378">Hydrolase</keyword>
<dbReference type="GO" id="GO:0005737">
    <property type="term" value="C:cytoplasm"/>
    <property type="evidence" value="ECO:0007669"/>
    <property type="project" value="UniProtKB-SubCell"/>
</dbReference>
<comment type="subcellular location">
    <subcellularLocation>
        <location evidence="9">Cytoplasm</location>
    </subcellularLocation>
</comment>
<accession>A0A0H5SGU8</accession>
<comment type="cofactor">
    <cofactor evidence="9">
        <name>Zn(2+)</name>
        <dbReference type="ChEBI" id="CHEBI:29105"/>
    </cofactor>
    <text evidence="9">Binds 1 zinc ion.</text>
</comment>
<keyword evidence="4 9" id="KW-0540">Nuclease</keyword>
<reference evidence="10 11" key="1">
    <citation type="submission" date="2015-06" db="EMBL/GenBank/DDBJ databases">
        <authorList>
            <person name="Wibberg Daniel"/>
        </authorList>
    </citation>
    <scope>NUCLEOTIDE SEQUENCE [LARGE SCALE GENOMIC DNA]</scope>
    <source>
        <strain evidence="10 11">T3/55T</strain>
    </source>
</reference>
<dbReference type="Proteomes" id="UP000236497">
    <property type="component" value="Unassembled WGS sequence"/>
</dbReference>
<dbReference type="GO" id="GO:0006364">
    <property type="term" value="P:rRNA processing"/>
    <property type="evidence" value="ECO:0007669"/>
    <property type="project" value="UniProtKB-UniRule"/>
</dbReference>
<keyword evidence="2 9" id="KW-0690">Ribosome biogenesis</keyword>
<name>A0A0H5SGU8_HERHM</name>
<proteinExistence type="inferred from homology"/>
<dbReference type="EC" id="3.1.-.-" evidence="9"/>
<gene>
    <name evidence="9" type="primary">ybeY</name>
    <name evidence="10" type="ORF">HHT355_1073</name>
</gene>
<dbReference type="EMBL" id="CVTD020000015">
    <property type="protein sequence ID" value="CRZ34275.1"/>
    <property type="molecule type" value="Genomic_DNA"/>
</dbReference>
<evidence type="ECO:0000256" key="6">
    <source>
        <dbReference type="ARBA" id="ARBA00022759"/>
    </source>
</evidence>
<keyword evidence="5 9" id="KW-0479">Metal-binding</keyword>
<evidence type="ECO:0000256" key="5">
    <source>
        <dbReference type="ARBA" id="ARBA00022723"/>
    </source>
</evidence>
<dbReference type="InterPro" id="IPR023091">
    <property type="entry name" value="MetalPrtase_cat_dom_sf_prd"/>
</dbReference>
<evidence type="ECO:0000256" key="2">
    <source>
        <dbReference type="ARBA" id="ARBA00022517"/>
    </source>
</evidence>
<evidence type="ECO:0000256" key="4">
    <source>
        <dbReference type="ARBA" id="ARBA00022722"/>
    </source>
</evidence>
<dbReference type="GO" id="GO:0008270">
    <property type="term" value="F:zinc ion binding"/>
    <property type="evidence" value="ECO:0007669"/>
    <property type="project" value="UniProtKB-UniRule"/>
</dbReference>
<dbReference type="PANTHER" id="PTHR46986:SF1">
    <property type="entry name" value="ENDORIBONUCLEASE YBEY, CHLOROPLASTIC"/>
    <property type="match status" value="1"/>
</dbReference>
<protein>
    <recommendedName>
        <fullName evidence="9">Endoribonuclease YbeY</fullName>
        <ecNumber evidence="9">3.1.-.-</ecNumber>
    </recommendedName>
</protein>
<keyword evidence="3 9" id="KW-0698">rRNA processing</keyword>
<feature type="binding site" evidence="9">
    <location>
        <position position="141"/>
    </location>
    <ligand>
        <name>Zn(2+)</name>
        <dbReference type="ChEBI" id="CHEBI:29105"/>
        <note>catalytic</note>
    </ligand>
</feature>
<keyword evidence="6 9" id="KW-0255">Endonuclease</keyword>